<evidence type="ECO:0000256" key="1">
    <source>
        <dbReference type="ARBA" id="ARBA00022737"/>
    </source>
</evidence>
<reference evidence="4 5" key="1">
    <citation type="submission" date="2017-03" db="EMBL/GenBank/DDBJ databases">
        <title>Whole genome sequences of fourteen strains of Bradyrhizobium canariense and one strain of Bradyrhizobium japonicum isolated from Lupinus (Papilionoideae: Genisteae) species in Algeria.</title>
        <authorList>
            <person name="Crovadore J."/>
            <person name="Chekireb D."/>
            <person name="Brachmann A."/>
            <person name="Chablais R."/>
            <person name="Cochard B."/>
            <person name="Lefort F."/>
        </authorList>
    </citation>
    <scope>NUCLEOTIDE SEQUENCE [LARGE SCALE GENOMIC DNA]</scope>
    <source>
        <strain evidence="4 5">UBMA195</strain>
    </source>
</reference>
<dbReference type="InterPro" id="IPR011990">
    <property type="entry name" value="TPR-like_helical_dom_sf"/>
</dbReference>
<feature type="repeat" description="TPR" evidence="3">
    <location>
        <begin position="137"/>
        <end position="170"/>
    </location>
</feature>
<dbReference type="SMART" id="SM00028">
    <property type="entry name" value="TPR"/>
    <property type="match status" value="4"/>
</dbReference>
<dbReference type="GO" id="GO:0046813">
    <property type="term" value="P:receptor-mediated virion attachment to host cell"/>
    <property type="evidence" value="ECO:0007669"/>
    <property type="project" value="TreeGrafter"/>
</dbReference>
<gene>
    <name evidence="4" type="ORF">BSZ18_10985</name>
</gene>
<dbReference type="Pfam" id="PF13414">
    <property type="entry name" value="TPR_11"/>
    <property type="match status" value="1"/>
</dbReference>
<dbReference type="EMBL" id="NAFI01000162">
    <property type="protein sequence ID" value="OSJ13682.1"/>
    <property type="molecule type" value="Genomic_DNA"/>
</dbReference>
<dbReference type="PANTHER" id="PTHR44858:SF1">
    <property type="entry name" value="UDP-N-ACETYLGLUCOSAMINE--PEPTIDE N-ACETYLGLUCOSAMINYLTRANSFERASE SPINDLY-RELATED"/>
    <property type="match status" value="1"/>
</dbReference>
<proteinExistence type="predicted"/>
<dbReference type="Pfam" id="PF13371">
    <property type="entry name" value="TPR_9"/>
    <property type="match status" value="1"/>
</dbReference>
<organism evidence="4 5">
    <name type="scientific">Bradyrhizobium canariense</name>
    <dbReference type="NCBI Taxonomy" id="255045"/>
    <lineage>
        <taxon>Bacteria</taxon>
        <taxon>Pseudomonadati</taxon>
        <taxon>Pseudomonadota</taxon>
        <taxon>Alphaproteobacteria</taxon>
        <taxon>Hyphomicrobiales</taxon>
        <taxon>Nitrobacteraceae</taxon>
        <taxon>Bradyrhizobium</taxon>
    </lineage>
</organism>
<dbReference type="InterPro" id="IPR019734">
    <property type="entry name" value="TPR_rpt"/>
</dbReference>
<feature type="repeat" description="TPR" evidence="3">
    <location>
        <begin position="69"/>
        <end position="102"/>
    </location>
</feature>
<sequence length="232" mass="24965">MTVPAKGDAWPALRLPPSKMTKAAVPLLIVVGVLIGLSTHTVVNCGDEDEPDICSAVIGFSPLRGSLIAFAYEGRGRIALRHGDWRRAIADFDEAIHLNPNRASLYRDRALARRQNGDLELAIEDYDEAIAHDPRHAAPYHQRGLALAAAGDLDRAILSYNTAVRLDPSDAQPRLDRGLAFLARGQANEARADFEAALALPAGKDVLTRDTARAKLAELASAEPTRLAAPGR</sequence>
<evidence type="ECO:0000313" key="5">
    <source>
        <dbReference type="Proteomes" id="UP000193553"/>
    </source>
</evidence>
<dbReference type="SUPFAM" id="SSF48452">
    <property type="entry name" value="TPR-like"/>
    <property type="match status" value="1"/>
</dbReference>
<dbReference type="Gene3D" id="1.25.40.10">
    <property type="entry name" value="Tetratricopeptide repeat domain"/>
    <property type="match status" value="2"/>
</dbReference>
<dbReference type="OrthoDB" id="9814069at2"/>
<evidence type="ECO:0000313" key="4">
    <source>
        <dbReference type="EMBL" id="OSJ13682.1"/>
    </source>
</evidence>
<accession>A0A1X3HA22</accession>
<dbReference type="PANTHER" id="PTHR44858">
    <property type="entry name" value="TETRATRICOPEPTIDE REPEAT PROTEIN 6"/>
    <property type="match status" value="1"/>
</dbReference>
<dbReference type="Proteomes" id="UP000193553">
    <property type="component" value="Unassembled WGS sequence"/>
</dbReference>
<dbReference type="GO" id="GO:0009279">
    <property type="term" value="C:cell outer membrane"/>
    <property type="evidence" value="ECO:0007669"/>
    <property type="project" value="TreeGrafter"/>
</dbReference>
<name>A0A1X3HA22_9BRAD</name>
<dbReference type="InterPro" id="IPR050498">
    <property type="entry name" value="Ycf3"/>
</dbReference>
<evidence type="ECO:0000256" key="3">
    <source>
        <dbReference type="PROSITE-ProRule" id="PRU00339"/>
    </source>
</evidence>
<dbReference type="AlphaFoldDB" id="A0A1X3HA22"/>
<evidence type="ECO:0000256" key="2">
    <source>
        <dbReference type="ARBA" id="ARBA00022803"/>
    </source>
</evidence>
<keyword evidence="2 3" id="KW-0802">TPR repeat</keyword>
<protein>
    <submittedName>
        <fullName evidence="4">Uncharacterized protein</fullName>
    </submittedName>
</protein>
<comment type="caution">
    <text evidence="4">The sequence shown here is derived from an EMBL/GenBank/DDBJ whole genome shotgun (WGS) entry which is preliminary data.</text>
</comment>
<dbReference type="PROSITE" id="PS50005">
    <property type="entry name" value="TPR"/>
    <property type="match status" value="3"/>
</dbReference>
<keyword evidence="1" id="KW-0677">Repeat</keyword>
<feature type="repeat" description="TPR" evidence="3">
    <location>
        <begin position="103"/>
        <end position="136"/>
    </location>
</feature>